<evidence type="ECO:0000313" key="1">
    <source>
        <dbReference type="EMBL" id="MZQ88276.1"/>
    </source>
</evidence>
<protein>
    <recommendedName>
        <fullName evidence="3">Lipoprotein</fullName>
    </recommendedName>
</protein>
<dbReference type="PROSITE" id="PS51257">
    <property type="entry name" value="PROKAR_LIPOPROTEIN"/>
    <property type="match status" value="1"/>
</dbReference>
<dbReference type="RefSeq" id="WP_161656857.1">
    <property type="nucleotide sequence ID" value="NZ_BMGW01000002.1"/>
</dbReference>
<dbReference type="Proteomes" id="UP000477083">
    <property type="component" value="Unassembled WGS sequence"/>
</dbReference>
<dbReference type="AlphaFoldDB" id="A0A6L8VF12"/>
<proteinExistence type="predicted"/>
<reference evidence="1 2" key="1">
    <citation type="submission" date="2020-01" db="EMBL/GenBank/DDBJ databases">
        <title>Frigidibacter albus SP32T (=CGMCC 1.13995T).</title>
        <authorList>
            <person name="Liao X."/>
        </authorList>
    </citation>
    <scope>NUCLEOTIDE SEQUENCE [LARGE SCALE GENOMIC DNA]</scope>
    <source>
        <strain evidence="1 2">SP32</strain>
    </source>
</reference>
<name>A0A6L8VF12_9RHOB</name>
<keyword evidence="2" id="KW-1185">Reference proteome</keyword>
<evidence type="ECO:0008006" key="3">
    <source>
        <dbReference type="Google" id="ProtNLM"/>
    </source>
</evidence>
<dbReference type="EMBL" id="WWNR01000002">
    <property type="protein sequence ID" value="MZQ88276.1"/>
    <property type="molecule type" value="Genomic_DNA"/>
</dbReference>
<sequence length="43" mass="4690">MSKKVLLAVALVAFVAACAKKEEVVYVEQPMVSAEPVYTGKYK</sequence>
<accession>A0A6L8VF12</accession>
<organism evidence="1 2">
    <name type="scientific">Frigidibacter albus</name>
    <dbReference type="NCBI Taxonomy" id="1465486"/>
    <lineage>
        <taxon>Bacteria</taxon>
        <taxon>Pseudomonadati</taxon>
        <taxon>Pseudomonadota</taxon>
        <taxon>Alphaproteobacteria</taxon>
        <taxon>Rhodobacterales</taxon>
        <taxon>Paracoccaceae</taxon>
        <taxon>Frigidibacter</taxon>
    </lineage>
</organism>
<evidence type="ECO:0000313" key="2">
    <source>
        <dbReference type="Proteomes" id="UP000477083"/>
    </source>
</evidence>
<comment type="caution">
    <text evidence="1">The sequence shown here is derived from an EMBL/GenBank/DDBJ whole genome shotgun (WGS) entry which is preliminary data.</text>
</comment>
<gene>
    <name evidence="1" type="ORF">GS660_04075</name>
</gene>